<comment type="caution">
    <text evidence="3">The sequence shown here is derived from an EMBL/GenBank/DDBJ whole genome shotgun (WGS) entry which is preliminary data.</text>
</comment>
<dbReference type="InterPro" id="IPR029016">
    <property type="entry name" value="GAF-like_dom_sf"/>
</dbReference>
<dbReference type="Proteomes" id="UP000293638">
    <property type="component" value="Unassembled WGS sequence"/>
</dbReference>
<dbReference type="SUPFAM" id="SSF55781">
    <property type="entry name" value="GAF domain-like"/>
    <property type="match status" value="1"/>
</dbReference>
<proteinExistence type="predicted"/>
<dbReference type="PROSITE" id="PS50113">
    <property type="entry name" value="PAC"/>
    <property type="match status" value="1"/>
</dbReference>
<dbReference type="RefSeq" id="WP_130494098.1">
    <property type="nucleotide sequence ID" value="NZ_SGXD01000004.1"/>
</dbReference>
<dbReference type="CDD" id="cd00130">
    <property type="entry name" value="PAS"/>
    <property type="match status" value="1"/>
</dbReference>
<protein>
    <submittedName>
        <fullName evidence="3">PAS domain S-box-containing protein</fullName>
    </submittedName>
</protein>
<dbReference type="InterPro" id="IPR052016">
    <property type="entry name" value="Bact_Sigma-Reg"/>
</dbReference>
<organism evidence="3 4">
    <name type="scientific">Motilibacter rhizosphaerae</name>
    <dbReference type="NCBI Taxonomy" id="598652"/>
    <lineage>
        <taxon>Bacteria</taxon>
        <taxon>Bacillati</taxon>
        <taxon>Actinomycetota</taxon>
        <taxon>Actinomycetes</taxon>
        <taxon>Motilibacterales</taxon>
        <taxon>Motilibacteraceae</taxon>
        <taxon>Motilibacter</taxon>
    </lineage>
</organism>
<dbReference type="AlphaFoldDB" id="A0A4Q7NGC4"/>
<dbReference type="SMART" id="SM00331">
    <property type="entry name" value="PP2C_SIG"/>
    <property type="match status" value="1"/>
</dbReference>
<evidence type="ECO:0000313" key="3">
    <source>
        <dbReference type="EMBL" id="RZS82997.1"/>
    </source>
</evidence>
<accession>A0A4Q7NGC4</accession>
<dbReference type="Gene3D" id="3.30.450.40">
    <property type="match status" value="1"/>
</dbReference>
<dbReference type="InterPro" id="IPR003018">
    <property type="entry name" value="GAF"/>
</dbReference>
<dbReference type="PANTHER" id="PTHR43156:SF2">
    <property type="entry name" value="STAGE II SPORULATION PROTEIN E"/>
    <property type="match status" value="1"/>
</dbReference>
<dbReference type="PANTHER" id="PTHR43156">
    <property type="entry name" value="STAGE II SPORULATION PROTEIN E-RELATED"/>
    <property type="match status" value="1"/>
</dbReference>
<name>A0A4Q7NGC4_9ACTN</name>
<dbReference type="Gene3D" id="3.60.40.10">
    <property type="entry name" value="PPM-type phosphatase domain"/>
    <property type="match status" value="1"/>
</dbReference>
<dbReference type="InterPro" id="IPR035965">
    <property type="entry name" value="PAS-like_dom_sf"/>
</dbReference>
<dbReference type="InterPro" id="IPR000014">
    <property type="entry name" value="PAS"/>
</dbReference>
<dbReference type="EMBL" id="SGXD01000004">
    <property type="protein sequence ID" value="RZS82997.1"/>
    <property type="molecule type" value="Genomic_DNA"/>
</dbReference>
<dbReference type="InterPro" id="IPR000700">
    <property type="entry name" value="PAS-assoc_C"/>
</dbReference>
<evidence type="ECO:0000259" key="2">
    <source>
        <dbReference type="PROSITE" id="PS50113"/>
    </source>
</evidence>
<dbReference type="Pfam" id="PF13185">
    <property type="entry name" value="GAF_2"/>
    <property type="match status" value="1"/>
</dbReference>
<dbReference type="Gene3D" id="3.30.450.20">
    <property type="entry name" value="PAS domain"/>
    <property type="match status" value="1"/>
</dbReference>
<dbReference type="InterPro" id="IPR036457">
    <property type="entry name" value="PPM-type-like_dom_sf"/>
</dbReference>
<keyword evidence="1" id="KW-0378">Hydrolase</keyword>
<keyword evidence="4" id="KW-1185">Reference proteome</keyword>
<evidence type="ECO:0000256" key="1">
    <source>
        <dbReference type="ARBA" id="ARBA00022801"/>
    </source>
</evidence>
<sequence>MASEGQVTGTSAAAAAAAALDLTDSALLDTLVREAPLGFALYDADLRYRRINRVLASANGHPIEAHLGRRPSELLGDLGLAVEAVLRRVVLDGASVHDDDFVLITGDGSRTRWQSQWFPVRSEGRVVGVAVFVSDVTARRRMEDALRAAYRRGERLLTVTTRLAKALTLADVGTVLAEEMREGFGAVGASLAVAEAEQVAYVSGSGLPVLGGGPLPLRVPSDARTPTAVATRTGRAVYVSSVEGLAAVGLDPAEVGPSVTAAGEHSWAWLPLTTVTGNLGVLRVAFGESRTLPPEERVSLEALGGHVALAVERALLYDREHSTAQALQRSLLPARLPVVPGVELAARYLPAALGPVGRNDTTSVGGDWYDAFVLPDGRLAVVLGDVMGKGVRAAAGMGRVRSALRALAFTDPSPRVVLQGLDRVFSATEEVDQIVTLVYAVVDPVAGTITATSAGHPPVLAVRADGRAELLSVIEDSTPLGMPEGRAERVLPLGRGDAVVVFSDGLVETREGGIGAGLDALVVGAGGAAVRATDPSLDALLDVVVAAGVPVPARRDDVTVLGVRL</sequence>
<dbReference type="Pfam" id="PF08448">
    <property type="entry name" value="PAS_4"/>
    <property type="match status" value="1"/>
</dbReference>
<reference evidence="3 4" key="1">
    <citation type="submission" date="2019-02" db="EMBL/GenBank/DDBJ databases">
        <title>Genomic Encyclopedia of Type Strains, Phase IV (KMG-IV): sequencing the most valuable type-strain genomes for metagenomic binning, comparative biology and taxonomic classification.</title>
        <authorList>
            <person name="Goeker M."/>
        </authorList>
    </citation>
    <scope>NUCLEOTIDE SEQUENCE [LARGE SCALE GENOMIC DNA]</scope>
    <source>
        <strain evidence="3 4">DSM 45622</strain>
    </source>
</reference>
<gene>
    <name evidence="3" type="ORF">EV189_3395</name>
</gene>
<feature type="domain" description="PAC" evidence="2">
    <location>
        <begin position="97"/>
        <end position="148"/>
    </location>
</feature>
<dbReference type="InterPro" id="IPR013656">
    <property type="entry name" value="PAS_4"/>
</dbReference>
<dbReference type="OrthoDB" id="118142at2"/>
<dbReference type="SUPFAM" id="SSF55785">
    <property type="entry name" value="PYP-like sensor domain (PAS domain)"/>
    <property type="match status" value="1"/>
</dbReference>
<dbReference type="Pfam" id="PF07228">
    <property type="entry name" value="SpoIIE"/>
    <property type="match status" value="1"/>
</dbReference>
<dbReference type="GO" id="GO:0016791">
    <property type="term" value="F:phosphatase activity"/>
    <property type="evidence" value="ECO:0007669"/>
    <property type="project" value="TreeGrafter"/>
</dbReference>
<dbReference type="SUPFAM" id="SSF81606">
    <property type="entry name" value="PP2C-like"/>
    <property type="match status" value="1"/>
</dbReference>
<evidence type="ECO:0000313" key="4">
    <source>
        <dbReference type="Proteomes" id="UP000293638"/>
    </source>
</evidence>
<dbReference type="InterPro" id="IPR001932">
    <property type="entry name" value="PPM-type_phosphatase-like_dom"/>
</dbReference>